<dbReference type="HOGENOM" id="CLU_027408_0_2_10"/>
<dbReference type="Gene3D" id="1.20.1250.20">
    <property type="entry name" value="MFS general substrate transporter like domains"/>
    <property type="match status" value="1"/>
</dbReference>
<feature type="transmembrane region" description="Helical" evidence="5">
    <location>
        <begin position="277"/>
        <end position="297"/>
    </location>
</feature>
<evidence type="ECO:0000259" key="6">
    <source>
        <dbReference type="PROSITE" id="PS50850"/>
    </source>
</evidence>
<feature type="transmembrane region" description="Helical" evidence="5">
    <location>
        <begin position="39"/>
        <end position="60"/>
    </location>
</feature>
<evidence type="ECO:0000256" key="1">
    <source>
        <dbReference type="ARBA" id="ARBA00009617"/>
    </source>
</evidence>
<evidence type="ECO:0000256" key="2">
    <source>
        <dbReference type="ARBA" id="ARBA00022692"/>
    </source>
</evidence>
<feature type="transmembrane region" description="Helical" evidence="5">
    <location>
        <begin position="386"/>
        <end position="408"/>
    </location>
</feature>
<dbReference type="InterPro" id="IPR001927">
    <property type="entry name" value="Na/Gal_symport"/>
</dbReference>
<dbReference type="NCBIfam" id="TIGR00792">
    <property type="entry name" value="gph"/>
    <property type="match status" value="1"/>
</dbReference>
<dbReference type="PANTHER" id="PTHR11328">
    <property type="entry name" value="MAJOR FACILITATOR SUPERFAMILY DOMAIN-CONTAINING PROTEIN"/>
    <property type="match status" value="1"/>
</dbReference>
<dbReference type="PROSITE" id="PS50850">
    <property type="entry name" value="MFS"/>
    <property type="match status" value="1"/>
</dbReference>
<dbReference type="SUPFAM" id="SSF103473">
    <property type="entry name" value="MFS general substrate transporter"/>
    <property type="match status" value="1"/>
</dbReference>
<feature type="transmembrane region" description="Helical" evidence="5">
    <location>
        <begin position="185"/>
        <end position="203"/>
    </location>
</feature>
<dbReference type="GO" id="GO:0005886">
    <property type="term" value="C:plasma membrane"/>
    <property type="evidence" value="ECO:0007669"/>
    <property type="project" value="TreeGrafter"/>
</dbReference>
<dbReference type="Pfam" id="PF13347">
    <property type="entry name" value="MFS_2"/>
    <property type="match status" value="1"/>
</dbReference>
<dbReference type="eggNOG" id="COG2211">
    <property type="taxonomic scope" value="Bacteria"/>
</dbReference>
<dbReference type="GO" id="GO:0006814">
    <property type="term" value="P:sodium ion transport"/>
    <property type="evidence" value="ECO:0007669"/>
    <property type="project" value="InterPro"/>
</dbReference>
<organism evidence="7 8">
    <name type="scientific">Elizabethkingia anophelis NUHP1</name>
    <dbReference type="NCBI Taxonomy" id="1338011"/>
    <lineage>
        <taxon>Bacteria</taxon>
        <taxon>Pseudomonadati</taxon>
        <taxon>Bacteroidota</taxon>
        <taxon>Flavobacteriia</taxon>
        <taxon>Flavobacteriales</taxon>
        <taxon>Weeksellaceae</taxon>
        <taxon>Elizabethkingia</taxon>
    </lineage>
</organism>
<dbReference type="CDD" id="cd17332">
    <property type="entry name" value="MFS_MelB_like"/>
    <property type="match status" value="1"/>
</dbReference>
<name>A0A077EEQ9_9FLAO</name>
<accession>A0A077EEQ9</accession>
<dbReference type="PANTHER" id="PTHR11328:SF24">
    <property type="entry name" value="MAJOR FACILITATOR SUPERFAMILY (MFS) PROFILE DOMAIN-CONTAINING PROTEIN"/>
    <property type="match status" value="1"/>
</dbReference>
<evidence type="ECO:0000256" key="4">
    <source>
        <dbReference type="ARBA" id="ARBA00023136"/>
    </source>
</evidence>
<dbReference type="EMBL" id="CP007547">
    <property type="protein sequence ID" value="AIL46071.1"/>
    <property type="molecule type" value="Genomic_DNA"/>
</dbReference>
<evidence type="ECO:0000313" key="7">
    <source>
        <dbReference type="EMBL" id="AIL46071.1"/>
    </source>
</evidence>
<feature type="transmembrane region" description="Helical" evidence="5">
    <location>
        <begin position="309"/>
        <end position="327"/>
    </location>
</feature>
<evidence type="ECO:0000313" key="8">
    <source>
        <dbReference type="Proteomes" id="UP000028933"/>
    </source>
</evidence>
<protein>
    <submittedName>
        <fullName evidence="7">Putative permease of the Na+:galactoside symporter family</fullName>
    </submittedName>
</protein>
<dbReference type="KEGG" id="eao:BD94_2296"/>
<evidence type="ECO:0000256" key="3">
    <source>
        <dbReference type="ARBA" id="ARBA00022989"/>
    </source>
</evidence>
<gene>
    <name evidence="7" type="ORF">BD94_2296</name>
</gene>
<evidence type="ECO:0000256" key="5">
    <source>
        <dbReference type="SAM" id="Phobius"/>
    </source>
</evidence>
<dbReference type="InterPro" id="IPR020846">
    <property type="entry name" value="MFS_dom"/>
</dbReference>
<dbReference type="RefSeq" id="WP_024564168.1">
    <property type="nucleotide sequence ID" value="NZ_CP007547.1"/>
</dbReference>
<dbReference type="InterPro" id="IPR039672">
    <property type="entry name" value="MFS_2"/>
</dbReference>
<feature type="domain" description="Major facilitator superfamily (MFS) profile" evidence="6">
    <location>
        <begin position="1"/>
        <end position="445"/>
    </location>
</feature>
<dbReference type="GO" id="GO:0015293">
    <property type="term" value="F:symporter activity"/>
    <property type="evidence" value="ECO:0007669"/>
    <property type="project" value="InterPro"/>
</dbReference>
<dbReference type="Proteomes" id="UP000028933">
    <property type="component" value="Chromosome"/>
</dbReference>
<dbReference type="GO" id="GO:0008643">
    <property type="term" value="P:carbohydrate transport"/>
    <property type="evidence" value="ECO:0007669"/>
    <property type="project" value="InterPro"/>
</dbReference>
<proteinExistence type="inferred from homology"/>
<feature type="transmembrane region" description="Helical" evidence="5">
    <location>
        <begin position="110"/>
        <end position="135"/>
    </location>
</feature>
<keyword evidence="2 5" id="KW-0812">Transmembrane</keyword>
<comment type="similarity">
    <text evidence="1">Belongs to the sodium:galactoside symporter (TC 2.A.2) family.</text>
</comment>
<dbReference type="InterPro" id="IPR036259">
    <property type="entry name" value="MFS_trans_sf"/>
</dbReference>
<feature type="transmembrane region" description="Helical" evidence="5">
    <location>
        <begin position="232"/>
        <end position="257"/>
    </location>
</feature>
<feature type="transmembrane region" description="Helical" evidence="5">
    <location>
        <begin position="333"/>
        <end position="354"/>
    </location>
</feature>
<feature type="transmembrane region" description="Helical" evidence="5">
    <location>
        <begin position="147"/>
        <end position="165"/>
    </location>
</feature>
<reference evidence="7" key="1">
    <citation type="journal article" date="2013" name="Lancet">
        <title>First case of E anophelis outbreak in an intensive-care unit.</title>
        <authorList>
            <person name="Teo J."/>
            <person name="Tan S.Y."/>
            <person name="Tay M."/>
            <person name="Ding Y."/>
            <person name="Kjelleberg S."/>
            <person name="Givskov M."/>
            <person name="Lin R.T."/>
            <person name="Yang L."/>
        </authorList>
    </citation>
    <scope>NUCLEOTIDE SEQUENCE [LARGE SCALE GENOMIC DNA]</scope>
    <source>
        <strain evidence="7">NUHP1</strain>
    </source>
</reference>
<sequence length="459" mass="51527">MNEKIRVKEKLAYGLGDAASSMFWKIFSMYLLFFYTDVFGITAATAGTMFLVTKVWDAFFDPVVGLISDRVSTRWGKFRPFLVWMVLPFAIMGIFTFFRPDFSENGRLVYAYITYSVMMMVYSLINVPYASLLGVISSDPKERPALASYRMVFAFIGSLIALWLIEPLVKIFGDGTLTSAMGWVYAMVVFGIIASILFLLCFAGTKERITPVKENNSTLKNDLKDLFANKPWWILLGAGVATLLFNTIRDGVAIYYFKYYLNKTDTDMISFFGMQMSLTTAYLVLGQAANIIGVVAATPVANKIGKKKTFFFAMLFAAIFSILFYFLEKSSISEILVLQFIISICAGSIFPLLWSMYADTADYSEWKQGRRATGLVFSASSMSQKLGWAIGGWASGSLLAFFGFQANVLQTTFAQTGIKLMLSLLPATAAIISMLFILFYPLHEKQMKIIEQDLEQKRN</sequence>
<feature type="transmembrane region" description="Helical" evidence="5">
    <location>
        <begin position="420"/>
        <end position="442"/>
    </location>
</feature>
<feature type="transmembrane region" description="Helical" evidence="5">
    <location>
        <begin position="12"/>
        <end position="33"/>
    </location>
</feature>
<dbReference type="AlphaFoldDB" id="A0A077EEQ9"/>
<keyword evidence="3 5" id="KW-1133">Transmembrane helix</keyword>
<reference evidence="7" key="2">
    <citation type="journal article" date="2015" name="Genome Biol. Evol.">
        <title>Complete Genome Sequence and Transcriptomic Analysis of the Novel Pathogen Elizabethkingia anophelis in Response to Oxidative Stress.</title>
        <authorList>
            <person name="Li Y."/>
            <person name="Liu Y."/>
            <person name="Chew S.C."/>
            <person name="Tay M."/>
            <person name="Salido M.M."/>
            <person name="Teo J."/>
            <person name="Lauro F.M."/>
            <person name="Givskov M."/>
            <person name="Yang L."/>
        </authorList>
    </citation>
    <scope>NUCLEOTIDE SEQUENCE</scope>
    <source>
        <strain evidence="7">NUHP1</strain>
    </source>
</reference>
<dbReference type="STRING" id="1338011.BD94_2296"/>
<keyword evidence="4 5" id="KW-0472">Membrane</keyword>
<feature type="transmembrane region" description="Helical" evidence="5">
    <location>
        <begin position="81"/>
        <end position="98"/>
    </location>
</feature>